<feature type="binding site" evidence="4">
    <location>
        <position position="38"/>
    </location>
    <ligand>
        <name>a divalent metal cation</name>
        <dbReference type="ChEBI" id="CHEBI:60240"/>
        <label>1</label>
    </ligand>
</feature>
<dbReference type="InterPro" id="IPR032466">
    <property type="entry name" value="Metal_Hydrolase"/>
</dbReference>
<comment type="similarity">
    <text evidence="1">Belongs to the metallo-dependent hydrolases superfamily. TatD-type hydrolase family.</text>
</comment>
<evidence type="ECO:0000256" key="1">
    <source>
        <dbReference type="ARBA" id="ARBA00009275"/>
    </source>
</evidence>
<reference evidence="6" key="1">
    <citation type="submission" date="2015-05" db="EMBL/GenBank/DDBJ databases">
        <title>Draft genome sequencing of a biphenyl-degrading bacterium, Pseudomonas balearica KF707 (=NBRC110670).</title>
        <authorList>
            <person name="Kimura N."/>
            <person name="Hirose J."/>
            <person name="Watanabe T."/>
            <person name="Suenaga H."/>
            <person name="Fujihara H."/>
            <person name="Noguchi M."/>
            <person name="Hashimoto M."/>
            <person name="Shimodaira J."/>
            <person name="Tsuchikane K."/>
            <person name="Hosoyama A."/>
            <person name="Yamazoe A."/>
            <person name="Fujita N."/>
            <person name="Furukawa K."/>
        </authorList>
    </citation>
    <scope>NUCLEOTIDE SEQUENCE [LARGE SCALE GENOMIC DNA]</scope>
    <source>
        <strain evidence="6">DSM 10086 / NBRC 110670 / KF707</strain>
    </source>
</reference>
<gene>
    <name evidence="5" type="ORF">KF707C_8990</name>
</gene>
<dbReference type="EMBL" id="AP014862">
    <property type="protein sequence ID" value="BAU72587.1"/>
    <property type="molecule type" value="Genomic_DNA"/>
</dbReference>
<organism evidence="5 6">
    <name type="scientific">Metapseudomonas furukawaii</name>
    <name type="common">Pseudomonas furukawaii</name>
    <dbReference type="NCBI Taxonomy" id="1149133"/>
    <lineage>
        <taxon>Bacteria</taxon>
        <taxon>Pseudomonadati</taxon>
        <taxon>Pseudomonadota</taxon>
        <taxon>Gammaproteobacteria</taxon>
        <taxon>Pseudomonadales</taxon>
        <taxon>Pseudomonadaceae</taxon>
        <taxon>Metapseudomonas</taxon>
    </lineage>
</organism>
<dbReference type="SUPFAM" id="SSF51556">
    <property type="entry name" value="Metallo-dependent hydrolases"/>
    <property type="match status" value="1"/>
</dbReference>
<dbReference type="PROSITE" id="PS01137">
    <property type="entry name" value="TATD_1"/>
    <property type="match status" value="1"/>
</dbReference>
<dbReference type="GO" id="GO:0016788">
    <property type="term" value="F:hydrolase activity, acting on ester bonds"/>
    <property type="evidence" value="ECO:0007669"/>
    <property type="project" value="InterPro"/>
</dbReference>
<dbReference type="AlphaFoldDB" id="A0AAD1BWT5"/>
<dbReference type="GO" id="GO:0005829">
    <property type="term" value="C:cytosol"/>
    <property type="evidence" value="ECO:0007669"/>
    <property type="project" value="TreeGrafter"/>
</dbReference>
<dbReference type="PROSITE" id="PS01091">
    <property type="entry name" value="TATD_3"/>
    <property type="match status" value="1"/>
</dbReference>
<dbReference type="PANTHER" id="PTHR46124">
    <property type="entry name" value="D-AMINOACYL-TRNA DEACYLASE"/>
    <property type="match status" value="1"/>
</dbReference>
<dbReference type="PIRSF" id="PIRSF005902">
    <property type="entry name" value="DNase_TatD"/>
    <property type="match status" value="1"/>
</dbReference>
<keyword evidence="2 4" id="KW-0479">Metal-binding</keyword>
<dbReference type="InterPro" id="IPR001130">
    <property type="entry name" value="TatD-like"/>
</dbReference>
<feature type="binding site" evidence="4">
    <location>
        <position position="162"/>
    </location>
    <ligand>
        <name>a divalent metal cation</name>
        <dbReference type="ChEBI" id="CHEBI:60240"/>
        <label>2</label>
    </ligand>
</feature>
<dbReference type="Pfam" id="PF01026">
    <property type="entry name" value="TatD_DNase"/>
    <property type="match status" value="1"/>
</dbReference>
<sequence length="294" mass="33542">MFNIVFQEASRRVFVIDIHAARAGPVYAGAMLIDTHNHLDFPDFDADRDEVLARCRALGVRRQVLLGVYQGNWQRIWDWANQGDDFHVAFGLHPIYLAQHREEHLAELRQRLDRHRGHPRLCAVGEIGLDYFVPELDRDAQQRLFEAQLGLAAEFELPVLLHVRRSHAAVIATLKRFRLKRAGIVHAFAGSVEEAREYRKLGFRLGLGGAPTWPQANRLRKVVAQLPLEDIVLETDAPDMAPAMHPYGRNSPEFLPDICRALAEIRGVNPEELARISTRNACELFGWNDLQERT</sequence>
<accession>A0AAD1BWT5</accession>
<dbReference type="InterPro" id="IPR018228">
    <property type="entry name" value="DNase_TatD-rel_CS"/>
</dbReference>
<dbReference type="PANTHER" id="PTHR46124:SF3">
    <property type="entry name" value="HYDROLASE"/>
    <property type="match status" value="1"/>
</dbReference>
<name>A0AAD1BWT5_METFU</name>
<keyword evidence="6" id="KW-1185">Reference proteome</keyword>
<dbReference type="CDD" id="cd01310">
    <property type="entry name" value="TatD_DNAse"/>
    <property type="match status" value="1"/>
</dbReference>
<evidence type="ECO:0000313" key="6">
    <source>
        <dbReference type="Proteomes" id="UP000218554"/>
    </source>
</evidence>
<evidence type="ECO:0000313" key="5">
    <source>
        <dbReference type="EMBL" id="BAU72587.1"/>
    </source>
</evidence>
<evidence type="ECO:0000256" key="4">
    <source>
        <dbReference type="PIRSR" id="PIRSR005902-1"/>
    </source>
</evidence>
<dbReference type="FunFam" id="3.20.20.140:FF:000005">
    <property type="entry name" value="TatD family hydrolase"/>
    <property type="match status" value="1"/>
</dbReference>
<proteinExistence type="inferred from homology"/>
<dbReference type="Proteomes" id="UP000218554">
    <property type="component" value="Chromosome"/>
</dbReference>
<evidence type="ECO:0000256" key="2">
    <source>
        <dbReference type="ARBA" id="ARBA00022723"/>
    </source>
</evidence>
<reference evidence="5 6" key="2">
    <citation type="journal article" date="2017" name="Int. J. Syst. Evol. Microbiol.">
        <title>Pseudomonas furukawaii sp. nov., a polychlorinated biphenyl-degrading bacterium isolated from biphenyl-contaminated soil in Japan.</title>
        <authorList>
            <person name="Kimura N."/>
            <person name="Watanabe T."/>
            <person name="Suenaga H."/>
            <person name="Fujihara H."/>
            <person name="Futagami T."/>
            <person name="Goto M."/>
            <person name="Hanada S."/>
            <person name="Hirose J."/>
        </authorList>
    </citation>
    <scope>NUCLEOTIDE SEQUENCE [LARGE SCALE GENOMIC DNA]</scope>
    <source>
        <strain evidence="6">DSM 10086 / NBRC 110670 / KF707</strain>
    </source>
</reference>
<dbReference type="KEGG" id="pfuw:KF707C_8990"/>
<keyword evidence="3" id="KW-0378">Hydrolase</keyword>
<protein>
    <submittedName>
        <fullName evidence="5">Deoxyribonuclease YjjV</fullName>
    </submittedName>
</protein>
<feature type="binding site" evidence="4">
    <location>
        <position position="186"/>
    </location>
    <ligand>
        <name>a divalent metal cation</name>
        <dbReference type="ChEBI" id="CHEBI:60240"/>
        <label>2</label>
    </ligand>
</feature>
<dbReference type="GO" id="GO:0046872">
    <property type="term" value="F:metal ion binding"/>
    <property type="evidence" value="ECO:0007669"/>
    <property type="project" value="UniProtKB-KW"/>
</dbReference>
<feature type="binding site" evidence="4">
    <location>
        <position position="236"/>
    </location>
    <ligand>
        <name>a divalent metal cation</name>
        <dbReference type="ChEBI" id="CHEBI:60240"/>
        <label>1</label>
    </ligand>
</feature>
<dbReference type="Gene3D" id="3.20.20.140">
    <property type="entry name" value="Metal-dependent hydrolases"/>
    <property type="match status" value="1"/>
</dbReference>
<evidence type="ECO:0000256" key="3">
    <source>
        <dbReference type="ARBA" id="ARBA00022801"/>
    </source>
</evidence>
<feature type="binding site" evidence="4">
    <location>
        <position position="36"/>
    </location>
    <ligand>
        <name>a divalent metal cation</name>
        <dbReference type="ChEBI" id="CHEBI:60240"/>
        <label>1</label>
    </ligand>
</feature>
<feature type="binding site" evidence="4">
    <location>
        <position position="126"/>
    </location>
    <ligand>
        <name>a divalent metal cation</name>
        <dbReference type="ChEBI" id="CHEBI:60240"/>
        <label>1</label>
    </ligand>
</feature>